<evidence type="ECO:0000256" key="2">
    <source>
        <dbReference type="SAM" id="SignalP"/>
    </source>
</evidence>
<dbReference type="GeneID" id="89477240"/>
<accession>A0A095B4Z7</accession>
<dbReference type="RefSeq" id="WP_035379428.1">
    <property type="nucleotide sequence ID" value="NZ_JACAOJ010000027.1"/>
</dbReference>
<protein>
    <submittedName>
        <fullName evidence="3">Uncharacterized protein</fullName>
    </submittedName>
</protein>
<feature type="coiled-coil region" evidence="1">
    <location>
        <begin position="32"/>
        <end position="62"/>
    </location>
</feature>
<keyword evidence="4" id="KW-1185">Reference proteome</keyword>
<keyword evidence="2" id="KW-0732">Signal</keyword>
<keyword evidence="1" id="KW-0175">Coiled coil</keyword>
<dbReference type="AlphaFoldDB" id="A0A095B4Z7"/>
<comment type="caution">
    <text evidence="3">The sequence shown here is derived from an EMBL/GenBank/DDBJ whole genome shotgun (WGS) entry which is preliminary data.</text>
</comment>
<sequence length="115" mass="12710">MKFFLAVALLIALPVIAHAQGYTYGAPYGSYAARQNELLEQQQRMIQQQQQMQRQMQQQQDMQRGYQDGGAGQFATCSMGGSIDYQQACQKARSNYMMNRTQQSGGGLGMPGMGG</sequence>
<evidence type="ECO:0000313" key="3">
    <source>
        <dbReference type="EMBL" id="KGB24043.1"/>
    </source>
</evidence>
<gene>
    <name evidence="3" type="ORF">AtDm6_1454</name>
</gene>
<name>A0A095B4Z7_9PROT</name>
<dbReference type="EMBL" id="JOKM01000053">
    <property type="protein sequence ID" value="KGB24043.1"/>
    <property type="molecule type" value="Genomic_DNA"/>
</dbReference>
<reference evidence="3 4" key="1">
    <citation type="submission" date="2014-06" db="EMBL/GenBank/DDBJ databases">
        <title>Functional and comparative genomic analyses of the Drosophila gut microbiota identify candidate symbiosis factors.</title>
        <authorList>
            <person name="Newell P.D."/>
            <person name="Chaston J.M."/>
            <person name="Douglas A.E."/>
        </authorList>
    </citation>
    <scope>NUCLEOTIDE SEQUENCE [LARGE SCALE GENOMIC DNA]</scope>
    <source>
        <strain evidence="3 4">DmCS_006</strain>
    </source>
</reference>
<dbReference type="PATRIC" id="fig|104102.7.peg.1442"/>
<evidence type="ECO:0000256" key="1">
    <source>
        <dbReference type="SAM" id="Coils"/>
    </source>
</evidence>
<evidence type="ECO:0000313" key="4">
    <source>
        <dbReference type="Proteomes" id="UP000029448"/>
    </source>
</evidence>
<dbReference type="Proteomes" id="UP000029448">
    <property type="component" value="Unassembled WGS sequence"/>
</dbReference>
<feature type="signal peptide" evidence="2">
    <location>
        <begin position="1"/>
        <end position="19"/>
    </location>
</feature>
<feature type="chain" id="PRO_5001913527" evidence="2">
    <location>
        <begin position="20"/>
        <end position="115"/>
    </location>
</feature>
<organism evidence="3 4">
    <name type="scientific">Acetobacter tropicalis</name>
    <dbReference type="NCBI Taxonomy" id="104102"/>
    <lineage>
        <taxon>Bacteria</taxon>
        <taxon>Pseudomonadati</taxon>
        <taxon>Pseudomonadota</taxon>
        <taxon>Alphaproteobacteria</taxon>
        <taxon>Acetobacterales</taxon>
        <taxon>Acetobacteraceae</taxon>
        <taxon>Acetobacter</taxon>
    </lineage>
</organism>
<proteinExistence type="predicted"/>